<keyword evidence="8" id="KW-0406">Ion transport</keyword>
<evidence type="ECO:0000256" key="4">
    <source>
        <dbReference type="ARBA" id="ARBA00023136"/>
    </source>
</evidence>
<dbReference type="EMBL" id="BEYU01000104">
    <property type="protein sequence ID" value="GBG31713.1"/>
    <property type="molecule type" value="Genomic_DNA"/>
</dbReference>
<comment type="subcellular location">
    <subcellularLocation>
        <location evidence="1">Membrane</location>
        <topology evidence="1">Multi-pass membrane protein</topology>
    </subcellularLocation>
</comment>
<dbReference type="InterPro" id="IPR028746">
    <property type="entry name" value="CatSper1"/>
</dbReference>
<keyword evidence="2 6" id="KW-0812">Transmembrane</keyword>
<dbReference type="PANTHER" id="PTHR47193:SF1">
    <property type="entry name" value="CATION CHANNEL SPERM-ASSOCIATED PROTEIN 1"/>
    <property type="match status" value="1"/>
</dbReference>
<evidence type="ECO:0000313" key="9">
    <source>
        <dbReference type="Proteomes" id="UP000241890"/>
    </source>
</evidence>
<comment type="caution">
    <text evidence="8">The sequence shown here is derived from an EMBL/GenBank/DDBJ whole genome shotgun (WGS) entry which is preliminary data.</text>
</comment>
<feature type="compositionally biased region" description="Polar residues" evidence="5">
    <location>
        <begin position="223"/>
        <end position="238"/>
    </location>
</feature>
<dbReference type="Proteomes" id="UP000241890">
    <property type="component" value="Unassembled WGS sequence"/>
</dbReference>
<evidence type="ECO:0000256" key="6">
    <source>
        <dbReference type="SAM" id="Phobius"/>
    </source>
</evidence>
<dbReference type="OrthoDB" id="431720at2759"/>
<dbReference type="GO" id="GO:0060296">
    <property type="term" value="P:regulation of cilium beat frequency involved in ciliary motility"/>
    <property type="evidence" value="ECO:0007669"/>
    <property type="project" value="TreeGrafter"/>
</dbReference>
<keyword evidence="4 6" id="KW-0472">Membrane</keyword>
<dbReference type="InterPro" id="IPR027359">
    <property type="entry name" value="Volt_channel_dom_sf"/>
</dbReference>
<keyword evidence="8" id="KW-0407">Ion channel</keyword>
<keyword evidence="3 6" id="KW-1133">Transmembrane helix</keyword>
<dbReference type="GO" id="GO:0005227">
    <property type="term" value="F:calcium-activated cation channel activity"/>
    <property type="evidence" value="ECO:0007669"/>
    <property type="project" value="InterPro"/>
</dbReference>
<name>A0A2R5GST5_9STRA</name>
<feature type="transmembrane region" description="Helical" evidence="6">
    <location>
        <begin position="142"/>
        <end position="163"/>
    </location>
</feature>
<evidence type="ECO:0000256" key="1">
    <source>
        <dbReference type="ARBA" id="ARBA00004141"/>
    </source>
</evidence>
<dbReference type="GO" id="GO:0030317">
    <property type="term" value="P:flagellated sperm motility"/>
    <property type="evidence" value="ECO:0007669"/>
    <property type="project" value="InterPro"/>
</dbReference>
<dbReference type="PANTHER" id="PTHR47193">
    <property type="entry name" value="CATION CHANNEL SPERM-ASSOCIATED PROTEIN 1"/>
    <property type="match status" value="1"/>
</dbReference>
<dbReference type="GO" id="GO:0005245">
    <property type="term" value="F:voltage-gated calcium channel activity"/>
    <property type="evidence" value="ECO:0007669"/>
    <property type="project" value="TreeGrafter"/>
</dbReference>
<protein>
    <submittedName>
        <fullName evidence="8">Sodium channel protein type 11 subunit alpha</fullName>
    </submittedName>
</protein>
<evidence type="ECO:0000256" key="5">
    <source>
        <dbReference type="SAM" id="MobiDB-lite"/>
    </source>
</evidence>
<evidence type="ECO:0000256" key="2">
    <source>
        <dbReference type="ARBA" id="ARBA00022692"/>
    </source>
</evidence>
<evidence type="ECO:0000256" key="3">
    <source>
        <dbReference type="ARBA" id="ARBA00022989"/>
    </source>
</evidence>
<feature type="region of interest" description="Disordered" evidence="5">
    <location>
        <begin position="209"/>
        <end position="320"/>
    </location>
</feature>
<evidence type="ECO:0000259" key="7">
    <source>
        <dbReference type="Pfam" id="PF00520"/>
    </source>
</evidence>
<evidence type="ECO:0000313" key="8">
    <source>
        <dbReference type="EMBL" id="GBG31713.1"/>
    </source>
</evidence>
<gene>
    <name evidence="8" type="ORF">FCC1311_079382</name>
</gene>
<feature type="transmembrane region" description="Helical" evidence="6">
    <location>
        <begin position="175"/>
        <end position="203"/>
    </location>
</feature>
<dbReference type="GO" id="GO:0007283">
    <property type="term" value="P:spermatogenesis"/>
    <property type="evidence" value="ECO:0007669"/>
    <property type="project" value="TreeGrafter"/>
</dbReference>
<dbReference type="SUPFAM" id="SSF81324">
    <property type="entry name" value="Voltage-gated potassium channels"/>
    <property type="match status" value="1"/>
</dbReference>
<feature type="compositionally biased region" description="Basic residues" evidence="5">
    <location>
        <begin position="241"/>
        <end position="259"/>
    </location>
</feature>
<sequence length="381" mass="43810">MLAAMYWFDVFDKILMGIYIFELALKLYAQRERFLDSGWNIFDAFIVSISVVETAMYTVLNDSSSLSPSIFRLFRVFKALRAMRALRAISFLQNLQLIISTLFRSIPAMGSIILLLMLLLYIFAIIFVTLYQDLFPDRFDNLWTAMFSLFQLITLDDWSWYYMTVLEKDPDGAPQLMILMSLFIVLETFIVLNLMIAVIVNSLERANERKRQRKLRQQEQRAKSSGNVEDVSDLTSQDSGRKRKRKRKRKPSKRDRQRRRTSDPKGASSFKEGTSPRNASHRGSRKSSLPFALGENKTAVNEEESQGSGSEDSGDEADMNRLKTPAPAFLKNGAIPYWQRELQPEVLALLASLDHNHHVLFEQQRLLDDLVDVTAPKQATN</sequence>
<proteinExistence type="predicted"/>
<organism evidence="8 9">
    <name type="scientific">Hondaea fermentalgiana</name>
    <dbReference type="NCBI Taxonomy" id="2315210"/>
    <lineage>
        <taxon>Eukaryota</taxon>
        <taxon>Sar</taxon>
        <taxon>Stramenopiles</taxon>
        <taxon>Bigyra</taxon>
        <taxon>Labyrinthulomycetes</taxon>
        <taxon>Thraustochytrida</taxon>
        <taxon>Thraustochytriidae</taxon>
        <taxon>Hondaea</taxon>
    </lineage>
</organism>
<feature type="domain" description="Ion transport" evidence="7">
    <location>
        <begin position="6"/>
        <end position="210"/>
    </location>
</feature>
<dbReference type="InParanoid" id="A0A2R5GST5"/>
<dbReference type="Gene3D" id="1.20.120.350">
    <property type="entry name" value="Voltage-gated potassium channels. Chain C"/>
    <property type="match status" value="1"/>
</dbReference>
<keyword evidence="9" id="KW-1185">Reference proteome</keyword>
<dbReference type="Gene3D" id="1.10.287.70">
    <property type="match status" value="1"/>
</dbReference>
<reference evidence="8 9" key="1">
    <citation type="submission" date="2017-12" db="EMBL/GenBank/DDBJ databases">
        <title>Sequencing, de novo assembly and annotation of complete genome of a new Thraustochytrid species, strain FCC1311.</title>
        <authorList>
            <person name="Sedici K."/>
            <person name="Godart F."/>
            <person name="Aiese Cigliano R."/>
            <person name="Sanseverino W."/>
            <person name="Barakat M."/>
            <person name="Ortet P."/>
            <person name="Marechal E."/>
            <person name="Cagnac O."/>
            <person name="Amato A."/>
        </authorList>
    </citation>
    <scope>NUCLEOTIDE SEQUENCE [LARGE SCALE GENOMIC DNA]</scope>
</reference>
<keyword evidence="8" id="KW-0813">Transport</keyword>
<feature type="transmembrane region" description="Helical" evidence="6">
    <location>
        <begin position="109"/>
        <end position="130"/>
    </location>
</feature>
<dbReference type="Pfam" id="PF00520">
    <property type="entry name" value="Ion_trans"/>
    <property type="match status" value="1"/>
</dbReference>
<dbReference type="InterPro" id="IPR005821">
    <property type="entry name" value="Ion_trans_dom"/>
</dbReference>
<accession>A0A2R5GST5</accession>
<dbReference type="GO" id="GO:0036128">
    <property type="term" value="C:CatSper complex"/>
    <property type="evidence" value="ECO:0007669"/>
    <property type="project" value="InterPro"/>
</dbReference>
<dbReference type="AlphaFoldDB" id="A0A2R5GST5"/>